<protein>
    <submittedName>
        <fullName evidence="2">8264_t:CDS:1</fullName>
    </submittedName>
</protein>
<sequence length="77" mass="8801">NATQIHEELVNVKGEQALSISIIRCWIAIFKNGEEEIKDNAFSEHLHEAVTSEKIFRIENLVSDDLHISIKELTNEV</sequence>
<gene>
    <name evidence="2" type="ORF">ALEPTO_LOCUS10907</name>
</gene>
<proteinExistence type="predicted"/>
<evidence type="ECO:0000313" key="2">
    <source>
        <dbReference type="EMBL" id="CAG8682869.1"/>
    </source>
</evidence>
<evidence type="ECO:0000313" key="3">
    <source>
        <dbReference type="Proteomes" id="UP000789508"/>
    </source>
</evidence>
<evidence type="ECO:0000259" key="1">
    <source>
        <dbReference type="Pfam" id="PF17906"/>
    </source>
</evidence>
<dbReference type="Proteomes" id="UP000789508">
    <property type="component" value="Unassembled WGS sequence"/>
</dbReference>
<keyword evidence="3" id="KW-1185">Reference proteome</keyword>
<dbReference type="AlphaFoldDB" id="A0A9N9EMB3"/>
<feature type="non-terminal residue" evidence="2">
    <location>
        <position position="1"/>
    </location>
</feature>
<feature type="domain" description="Mos1 transposase HTH" evidence="1">
    <location>
        <begin position="1"/>
        <end position="34"/>
    </location>
</feature>
<accession>A0A9N9EMB3</accession>
<comment type="caution">
    <text evidence="2">The sequence shown here is derived from an EMBL/GenBank/DDBJ whole genome shotgun (WGS) entry which is preliminary data.</text>
</comment>
<reference evidence="2" key="1">
    <citation type="submission" date="2021-06" db="EMBL/GenBank/DDBJ databases">
        <authorList>
            <person name="Kallberg Y."/>
            <person name="Tangrot J."/>
            <person name="Rosling A."/>
        </authorList>
    </citation>
    <scope>NUCLEOTIDE SEQUENCE</scope>
    <source>
        <strain evidence="2">FL130A</strain>
    </source>
</reference>
<name>A0A9N9EMB3_9GLOM</name>
<dbReference type="EMBL" id="CAJVPS010014521">
    <property type="protein sequence ID" value="CAG8682869.1"/>
    <property type="molecule type" value="Genomic_DNA"/>
</dbReference>
<feature type="non-terminal residue" evidence="2">
    <location>
        <position position="77"/>
    </location>
</feature>
<organism evidence="2 3">
    <name type="scientific">Ambispora leptoticha</name>
    <dbReference type="NCBI Taxonomy" id="144679"/>
    <lineage>
        <taxon>Eukaryota</taxon>
        <taxon>Fungi</taxon>
        <taxon>Fungi incertae sedis</taxon>
        <taxon>Mucoromycota</taxon>
        <taxon>Glomeromycotina</taxon>
        <taxon>Glomeromycetes</taxon>
        <taxon>Archaeosporales</taxon>
        <taxon>Ambisporaceae</taxon>
        <taxon>Ambispora</taxon>
    </lineage>
</organism>
<dbReference type="InterPro" id="IPR041426">
    <property type="entry name" value="Mos1_HTH"/>
</dbReference>
<dbReference type="OrthoDB" id="6118231at2759"/>
<dbReference type="Pfam" id="PF17906">
    <property type="entry name" value="HTH_48"/>
    <property type="match status" value="1"/>
</dbReference>